<accession>A0ABY3RBS6</accession>
<organism evidence="2 3">
    <name type="scientific">Bradyrhizobium ontarionense</name>
    <dbReference type="NCBI Taxonomy" id="2898149"/>
    <lineage>
        <taxon>Bacteria</taxon>
        <taxon>Pseudomonadati</taxon>
        <taxon>Pseudomonadota</taxon>
        <taxon>Alphaproteobacteria</taxon>
        <taxon>Hyphomicrobiales</taxon>
        <taxon>Nitrobacteraceae</taxon>
        <taxon>Bradyrhizobium</taxon>
    </lineage>
</organism>
<keyword evidence="1" id="KW-0472">Membrane</keyword>
<keyword evidence="3" id="KW-1185">Reference proteome</keyword>
<feature type="transmembrane region" description="Helical" evidence="1">
    <location>
        <begin position="191"/>
        <end position="212"/>
    </location>
</feature>
<dbReference type="PANTHER" id="PTHR34219">
    <property type="entry name" value="IRON-REGULATED INNER MEMBRANE PROTEIN-RELATED"/>
    <property type="match status" value="1"/>
</dbReference>
<dbReference type="Proteomes" id="UP001431010">
    <property type="component" value="Chromosome"/>
</dbReference>
<dbReference type="RefSeq" id="WP_231322157.1">
    <property type="nucleotide sequence ID" value="NZ_CP088156.1"/>
</dbReference>
<keyword evidence="1" id="KW-1133">Transmembrane helix</keyword>
<dbReference type="InterPro" id="IPR005625">
    <property type="entry name" value="PepSY-ass_TM"/>
</dbReference>
<evidence type="ECO:0000313" key="3">
    <source>
        <dbReference type="Proteomes" id="UP001431010"/>
    </source>
</evidence>
<proteinExistence type="predicted"/>
<feature type="transmembrane region" description="Helical" evidence="1">
    <location>
        <begin position="147"/>
        <end position="170"/>
    </location>
</feature>
<name>A0ABY3RBS6_9BRAD</name>
<evidence type="ECO:0000256" key="1">
    <source>
        <dbReference type="SAM" id="Phobius"/>
    </source>
</evidence>
<feature type="transmembrane region" description="Helical" evidence="1">
    <location>
        <begin position="337"/>
        <end position="358"/>
    </location>
</feature>
<feature type="transmembrane region" description="Helical" evidence="1">
    <location>
        <begin position="15"/>
        <end position="37"/>
    </location>
</feature>
<dbReference type="Pfam" id="PF03929">
    <property type="entry name" value="PepSY_TM"/>
    <property type="match status" value="1"/>
</dbReference>
<dbReference type="EMBL" id="CP088156">
    <property type="protein sequence ID" value="UFZ04824.1"/>
    <property type="molecule type" value="Genomic_DNA"/>
</dbReference>
<dbReference type="PANTHER" id="PTHR34219:SF3">
    <property type="entry name" value="BLL7967 PROTEIN"/>
    <property type="match status" value="1"/>
</dbReference>
<evidence type="ECO:0000313" key="2">
    <source>
        <dbReference type="EMBL" id="UFZ04824.1"/>
    </source>
</evidence>
<protein>
    <submittedName>
        <fullName evidence="2">PepSY domain-containing protein</fullName>
    </submittedName>
</protein>
<gene>
    <name evidence="2" type="ORF">LQG66_00405</name>
</gene>
<reference evidence="2" key="1">
    <citation type="journal article" date="2024" name="Antonie Van Leeuwenhoek">
        <title>Bradyrhizobium ontarionense sp. nov., a novel bacterial symbiont isolated from Aeschynomene indica (Indian jointvetch), harbours photosynthesis, nitrogen fixation and nitrous oxide (N2O) reductase genes.</title>
        <authorList>
            <person name="Bromfield E.S.P."/>
            <person name="Cloutier S."/>
        </authorList>
    </citation>
    <scope>NUCLEOTIDE SEQUENCE</scope>
    <source>
        <strain evidence="2">A19</strain>
    </source>
</reference>
<keyword evidence="1" id="KW-0812">Transmembrane</keyword>
<sequence>MVSSSATRLWVQIHAWTSLISMIFLLMLCLTGLPLIFHDEINHLLEDEISAPVMPPDTPVLPIDRLIAAARKQLPEQHALFVTLKQAEPLVVVAMSPTAIPVPGQFHRLTVDARTGIVLGEEAPHQDVMDVILRIHRDMFTGLPGELFLGLMGLVFAASIVSGIVVYWPFMRRLQFGTVRDRSARLKWLDLHNLLGIVTVSWALAVGLTGTINTLAVPLFDLWRAQTMPALLAPYQGKPLAEAKSVEAAVDAVRTAFPDRLVTSVTMPTTTRFGSPQHVMVWTKGRTPLTARMFKPVLVDAQDSTKMVVPELAWYLTALQVSRPLHFGDYGGLPLKIIWALLDVITIVVLGSGLYLWVVKRWGGRRKLSGVAASASPLAVSP</sequence>